<sequence length="861" mass="94381">MRAKDVDPDNPSASDPKPPPSSIKHPPRPQSISENPFAGNSATARQNNDVEAYAGDLIFEKDSLCNDGQKRSLEIAAWDALTPANFGAKRPVSAREIATWRAYIGPDFSTQQDRIVVSCKDTKNWCSTRIDGKSVGGYAWTKETWFGSYQHITLCPVYFGLDSLEEKFEMIEKGLASGETKYAEQAEWQKNKGQFFLHEMMHLKAVGDPDIGDERVEETGRGPMAYGPHLYFYDATGYFPRPPKFRDIADIDNISAEDEDRARDIFPVYLGESQGDTSDEEVQKRFQAELDGMRTAPPTTTNPPADLCKSDNDCSSPLCAGGGVVYSCIQGTCQCGSPEPPAPAPINTPPAGTRCYENVSEAECTGNYECPIRMKPGMPSSMPAEGTASWGEMTPLDRWRNSPPDEEPVSWDAISKAIGNGGVSYGTSQRIICGNTYAKLTVSAMMKDWKGCRGLEAAVALLVENAMPPYLIGLESNDLEPFSASHKNQEGCGLEEGRPSVHPTRFEMLTAHLGEFVKIKKGSGISITDEMLQREARMILYGEDDPWNQTPADNPEWLNLFKTGYGLCTPWGLHPDPTILSTTNEGTLGTQTDAEAAVFSPFTLDKMRQAAMSGGTINTINFCEAAQWDRPECNLQVPLAWQTPECLAEFRLMGLLPSLSGTDMAINSVSATDSFDVTCGKNPSMSAYESSFMNSCTTGVFADQDVAHSTIVEGDFVPHLDKHSLIALRATSLHFSILALPYMAHLVAHETHLPSPSKAYLPLLAKSCLHETMSLLLSFNPALQGRTEDGETALHIAARKGCLICLRQLINSGMDVDCENSKAWTALMVAARYGQVEAADELIRAGARWKLHVRWSMLELM</sequence>
<dbReference type="SMART" id="SM00248">
    <property type="entry name" value="ANK"/>
    <property type="match status" value="2"/>
</dbReference>
<evidence type="ECO:0000256" key="4">
    <source>
        <dbReference type="SAM" id="MobiDB-lite"/>
    </source>
</evidence>
<dbReference type="PANTHER" id="PTHR24173">
    <property type="entry name" value="ANKYRIN REPEAT CONTAINING"/>
    <property type="match status" value="1"/>
</dbReference>
<dbReference type="HOGENOM" id="CLU_332376_0_0_1"/>
<keyword evidence="1" id="KW-0677">Repeat</keyword>
<protein>
    <submittedName>
        <fullName evidence="5">Uncharacterized protein</fullName>
    </submittedName>
</protein>
<keyword evidence="2 3" id="KW-0040">ANK repeat</keyword>
<feature type="region of interest" description="Disordered" evidence="4">
    <location>
        <begin position="1"/>
        <end position="42"/>
    </location>
</feature>
<dbReference type="SUPFAM" id="SSF48403">
    <property type="entry name" value="Ankyrin repeat"/>
    <property type="match status" value="1"/>
</dbReference>
<keyword evidence="6" id="KW-1185">Reference proteome</keyword>
<gene>
    <name evidence="5" type="ORF">SAPIO_CDS2756</name>
</gene>
<dbReference type="GO" id="GO:0008237">
    <property type="term" value="F:metallopeptidase activity"/>
    <property type="evidence" value="ECO:0007669"/>
    <property type="project" value="InterPro"/>
</dbReference>
<dbReference type="OrthoDB" id="1896086at2759"/>
<evidence type="ECO:0000256" key="3">
    <source>
        <dbReference type="PROSITE-ProRule" id="PRU00023"/>
    </source>
</evidence>
<dbReference type="PROSITE" id="PS50297">
    <property type="entry name" value="ANK_REP_REGION"/>
    <property type="match status" value="1"/>
</dbReference>
<evidence type="ECO:0000313" key="5">
    <source>
        <dbReference type="EMBL" id="KEZ44680.1"/>
    </source>
</evidence>
<dbReference type="KEGG" id="sapo:SAPIO_CDS2756"/>
<name>A0A084GBG8_PSEDA</name>
<dbReference type="Proteomes" id="UP000028545">
    <property type="component" value="Unassembled WGS sequence"/>
</dbReference>
<dbReference type="AlphaFoldDB" id="A0A084GBG8"/>
<dbReference type="GeneID" id="27721828"/>
<evidence type="ECO:0000256" key="2">
    <source>
        <dbReference type="ARBA" id="ARBA00023043"/>
    </source>
</evidence>
<dbReference type="VEuPathDB" id="FungiDB:SAPIO_CDS2756"/>
<proteinExistence type="predicted"/>
<feature type="repeat" description="ANK" evidence="3">
    <location>
        <begin position="789"/>
        <end position="821"/>
    </location>
</feature>
<dbReference type="RefSeq" id="XP_016644479.1">
    <property type="nucleotide sequence ID" value="XM_016785697.1"/>
</dbReference>
<dbReference type="Pfam" id="PF12796">
    <property type="entry name" value="Ank_2"/>
    <property type="match status" value="1"/>
</dbReference>
<dbReference type="PANTHER" id="PTHR24173:SF74">
    <property type="entry name" value="ANKYRIN REPEAT DOMAIN-CONTAINING PROTEIN 16"/>
    <property type="match status" value="1"/>
</dbReference>
<dbReference type="EMBL" id="JOWA01000087">
    <property type="protein sequence ID" value="KEZ44680.1"/>
    <property type="molecule type" value="Genomic_DNA"/>
</dbReference>
<evidence type="ECO:0000256" key="1">
    <source>
        <dbReference type="ARBA" id="ARBA00022737"/>
    </source>
</evidence>
<evidence type="ECO:0000313" key="6">
    <source>
        <dbReference type="Proteomes" id="UP000028545"/>
    </source>
</evidence>
<dbReference type="Gene3D" id="1.25.40.20">
    <property type="entry name" value="Ankyrin repeat-containing domain"/>
    <property type="match status" value="1"/>
</dbReference>
<dbReference type="InterPro" id="IPR036770">
    <property type="entry name" value="Ankyrin_rpt-contain_sf"/>
</dbReference>
<organism evidence="5 6">
    <name type="scientific">Pseudallescheria apiosperma</name>
    <name type="common">Scedosporium apiospermum</name>
    <dbReference type="NCBI Taxonomy" id="563466"/>
    <lineage>
        <taxon>Eukaryota</taxon>
        <taxon>Fungi</taxon>
        <taxon>Dikarya</taxon>
        <taxon>Ascomycota</taxon>
        <taxon>Pezizomycotina</taxon>
        <taxon>Sordariomycetes</taxon>
        <taxon>Hypocreomycetidae</taxon>
        <taxon>Microascales</taxon>
        <taxon>Microascaceae</taxon>
        <taxon>Scedosporium</taxon>
    </lineage>
</organism>
<dbReference type="InterPro" id="IPR024079">
    <property type="entry name" value="MetalloPept_cat_dom_sf"/>
</dbReference>
<feature type="compositionally biased region" description="Polar residues" evidence="4">
    <location>
        <begin position="30"/>
        <end position="42"/>
    </location>
</feature>
<dbReference type="InterPro" id="IPR002110">
    <property type="entry name" value="Ankyrin_rpt"/>
</dbReference>
<accession>A0A084GBG8</accession>
<reference evidence="5 6" key="1">
    <citation type="journal article" date="2014" name="Genome Announc.">
        <title>Draft genome sequence of the pathogenic fungus Scedosporium apiospermum.</title>
        <authorList>
            <person name="Vandeputte P."/>
            <person name="Ghamrawi S."/>
            <person name="Rechenmann M."/>
            <person name="Iltis A."/>
            <person name="Giraud S."/>
            <person name="Fleury M."/>
            <person name="Thornton C."/>
            <person name="Delhaes L."/>
            <person name="Meyer W."/>
            <person name="Papon N."/>
            <person name="Bouchara J.P."/>
        </authorList>
    </citation>
    <scope>NUCLEOTIDE SEQUENCE [LARGE SCALE GENOMIC DNA]</scope>
    <source>
        <strain evidence="5 6">IHEM 14462</strain>
    </source>
</reference>
<comment type="caution">
    <text evidence="5">The sequence shown here is derived from an EMBL/GenBank/DDBJ whole genome shotgun (WGS) entry which is preliminary data.</text>
</comment>
<dbReference type="Gene3D" id="3.40.390.10">
    <property type="entry name" value="Collagenase (Catalytic Domain)"/>
    <property type="match status" value="1"/>
</dbReference>
<dbReference type="PROSITE" id="PS50088">
    <property type="entry name" value="ANK_REPEAT"/>
    <property type="match status" value="1"/>
</dbReference>